<evidence type="ECO:0008006" key="3">
    <source>
        <dbReference type="Google" id="ProtNLM"/>
    </source>
</evidence>
<proteinExistence type="predicted"/>
<dbReference type="Proteomes" id="UP000829494">
    <property type="component" value="Chromosome"/>
</dbReference>
<accession>A0ABY3YXJ3</accession>
<evidence type="ECO:0000313" key="1">
    <source>
        <dbReference type="EMBL" id="UNZ02404.1"/>
    </source>
</evidence>
<dbReference type="GeneID" id="66858511"/>
<reference evidence="1 2" key="1">
    <citation type="submission" date="2022-03" db="EMBL/GenBank/DDBJ databases">
        <title>Complete genome of Streptomyces rimosus ssp. rimosus R7 (=ATCC 10970).</title>
        <authorList>
            <person name="Beganovic S."/>
            <person name="Ruckert C."/>
            <person name="Busche T."/>
            <person name="Kalinowski J."/>
            <person name="Wittmann C."/>
        </authorList>
    </citation>
    <scope>NUCLEOTIDE SEQUENCE [LARGE SCALE GENOMIC DNA]</scope>
    <source>
        <strain evidence="1 2">R7</strain>
    </source>
</reference>
<gene>
    <name evidence="1" type="ORF">SRIMR7_09610</name>
</gene>
<dbReference type="EMBL" id="CP094298">
    <property type="protein sequence ID" value="UNZ02404.1"/>
    <property type="molecule type" value="Genomic_DNA"/>
</dbReference>
<dbReference type="RefSeq" id="WP_003985443.1">
    <property type="nucleotide sequence ID" value="NZ_CP043497.1"/>
</dbReference>
<sequence>MPHLHFTTDSLRRTRILPEADRIRETLFALELLASGGGGPDVERWRRAVGHRPPARRLTELAKVIRPFPDIDRMVQRDHWGGAAPAGARPNRVTEALRHFYHACVAPYWDQIARSLERDRAARLTVLREHGADGLLGSLHPKVHWSAAGLEVPGQGGNLSLDRVGLTIAPSFFLSPGITVLIRQTPLRPGPMLFYPIRSDREPAPAHSALAGALGG</sequence>
<keyword evidence="2" id="KW-1185">Reference proteome</keyword>
<evidence type="ECO:0000313" key="2">
    <source>
        <dbReference type="Proteomes" id="UP000829494"/>
    </source>
</evidence>
<organism evidence="1 2">
    <name type="scientific">Streptomyces rimosus subsp. rimosus</name>
    <dbReference type="NCBI Taxonomy" id="132474"/>
    <lineage>
        <taxon>Bacteria</taxon>
        <taxon>Bacillati</taxon>
        <taxon>Actinomycetota</taxon>
        <taxon>Actinomycetes</taxon>
        <taxon>Kitasatosporales</taxon>
        <taxon>Streptomycetaceae</taxon>
        <taxon>Streptomyces</taxon>
    </lineage>
</organism>
<protein>
    <recommendedName>
        <fullName evidence="3">Transcriptional regulator</fullName>
    </recommendedName>
</protein>
<name>A0ABY3YXJ3_STRRM</name>